<proteinExistence type="predicted"/>
<accession>A0A0F9M915</accession>
<reference evidence="1" key="1">
    <citation type="journal article" date="2015" name="Nature">
        <title>Complex archaea that bridge the gap between prokaryotes and eukaryotes.</title>
        <authorList>
            <person name="Spang A."/>
            <person name="Saw J.H."/>
            <person name="Jorgensen S.L."/>
            <person name="Zaremba-Niedzwiedzka K."/>
            <person name="Martijn J."/>
            <person name="Lind A.E."/>
            <person name="van Eijk R."/>
            <person name="Schleper C."/>
            <person name="Guy L."/>
            <person name="Ettema T.J."/>
        </authorList>
    </citation>
    <scope>NUCLEOTIDE SEQUENCE</scope>
</reference>
<dbReference type="AlphaFoldDB" id="A0A0F9M915"/>
<sequence length="39" mass="4600">MGTSISISVYLNNEELDKFIKRRDEITEMARKVVKKEVE</sequence>
<organism evidence="1">
    <name type="scientific">marine sediment metagenome</name>
    <dbReference type="NCBI Taxonomy" id="412755"/>
    <lineage>
        <taxon>unclassified sequences</taxon>
        <taxon>metagenomes</taxon>
        <taxon>ecological metagenomes</taxon>
    </lineage>
</organism>
<comment type="caution">
    <text evidence="1">The sequence shown here is derived from an EMBL/GenBank/DDBJ whole genome shotgun (WGS) entry which is preliminary data.</text>
</comment>
<evidence type="ECO:0000313" key="1">
    <source>
        <dbReference type="EMBL" id="KKM65632.1"/>
    </source>
</evidence>
<gene>
    <name evidence="1" type="ORF">LCGC14_1489390</name>
</gene>
<dbReference type="EMBL" id="LAZR01010692">
    <property type="protein sequence ID" value="KKM65632.1"/>
    <property type="molecule type" value="Genomic_DNA"/>
</dbReference>
<name>A0A0F9M915_9ZZZZ</name>
<protein>
    <submittedName>
        <fullName evidence="1">Uncharacterized protein</fullName>
    </submittedName>
</protein>